<reference evidence="1 2" key="1">
    <citation type="journal article" date="2020" name="ISME J.">
        <title>Enrichment and physiological characterization of a novel comammox Nitrospira indicates ammonium inhibition of complete nitrification.</title>
        <authorList>
            <person name="Sakoula D."/>
            <person name="Koch H."/>
            <person name="Frank J."/>
            <person name="Jetten M.S.M."/>
            <person name="van Kessel M.A.H.J."/>
            <person name="Lucker S."/>
        </authorList>
    </citation>
    <scope>NUCLEOTIDE SEQUENCE [LARGE SCALE GENOMIC DNA]</scope>
    <source>
        <strain evidence="1">Comreactor17</strain>
    </source>
</reference>
<evidence type="ECO:0000313" key="2">
    <source>
        <dbReference type="Proteomes" id="UP000593737"/>
    </source>
</evidence>
<gene>
    <name evidence="1" type="ORF">Nkreftii_001948</name>
</gene>
<sequence length="43" mass="4937">MNNVNTMPRHDKLNPAETVREAYHILATVMYHFGLILPKSVLT</sequence>
<dbReference type="KEGG" id="nkf:Nkreftii_001948"/>
<dbReference type="Proteomes" id="UP000593737">
    <property type="component" value="Chromosome"/>
</dbReference>
<dbReference type="AlphaFoldDB" id="A0A7S8FDP5"/>
<evidence type="ECO:0008006" key="3">
    <source>
        <dbReference type="Google" id="ProtNLM"/>
    </source>
</evidence>
<organism evidence="1 2">
    <name type="scientific">Candidatus Nitrospira kreftii</name>
    <dbReference type="NCBI Taxonomy" id="2652173"/>
    <lineage>
        <taxon>Bacteria</taxon>
        <taxon>Pseudomonadati</taxon>
        <taxon>Nitrospirota</taxon>
        <taxon>Nitrospiria</taxon>
        <taxon>Nitrospirales</taxon>
        <taxon>Nitrospiraceae</taxon>
        <taxon>Nitrospira</taxon>
    </lineage>
</organism>
<proteinExistence type="predicted"/>
<name>A0A7S8FDP5_9BACT</name>
<protein>
    <recommendedName>
        <fullName evidence="3">Transposase</fullName>
    </recommendedName>
</protein>
<evidence type="ECO:0000313" key="1">
    <source>
        <dbReference type="EMBL" id="QPD04174.1"/>
    </source>
</evidence>
<dbReference type="EMBL" id="CP047423">
    <property type="protein sequence ID" value="QPD04174.1"/>
    <property type="molecule type" value="Genomic_DNA"/>
</dbReference>
<accession>A0A7S8FDP5</accession>